<reference evidence="2 4" key="1">
    <citation type="journal article" date="2014" name="BMC Genomics">
        <title>Genome sequence of Anopheles sinensis provides insight into genetics basis of mosquito competence for malaria parasites.</title>
        <authorList>
            <person name="Zhou D."/>
            <person name="Zhang D."/>
            <person name="Ding G."/>
            <person name="Shi L."/>
            <person name="Hou Q."/>
            <person name="Ye Y."/>
            <person name="Xu Y."/>
            <person name="Zhou H."/>
            <person name="Xiong C."/>
            <person name="Li S."/>
            <person name="Yu J."/>
            <person name="Hong S."/>
            <person name="Yu X."/>
            <person name="Zou P."/>
            <person name="Chen C."/>
            <person name="Chang X."/>
            <person name="Wang W."/>
            <person name="Lv Y."/>
            <person name="Sun Y."/>
            <person name="Ma L."/>
            <person name="Shen B."/>
            <person name="Zhu C."/>
        </authorList>
    </citation>
    <scope>NUCLEOTIDE SEQUENCE [LARGE SCALE GENOMIC DNA]</scope>
</reference>
<evidence type="ECO:0000313" key="4">
    <source>
        <dbReference type="Proteomes" id="UP000030765"/>
    </source>
</evidence>
<dbReference type="EnsemblMetazoa" id="ASIC009751-RA">
    <property type="protein sequence ID" value="ASIC009751-PA"/>
    <property type="gene ID" value="ASIC009751"/>
</dbReference>
<evidence type="ECO:0000256" key="1">
    <source>
        <dbReference type="SAM" id="MobiDB-lite"/>
    </source>
</evidence>
<accession>A0A084VVU8</accession>
<keyword evidence="4" id="KW-1185">Reference proteome</keyword>
<sequence>MQTGVTPHIRSQPNHTASGTIAAYASSAELPREKMVHGAFAFSRVHAVWTSGLEKRNQRRMRSAGVSEGTRRPLARSSVNCPFKEEHGVSSSTADHRMSDQPL</sequence>
<dbReference type="VEuPathDB" id="VectorBase:ASIC009751"/>
<dbReference type="EMBL" id="KE525161">
    <property type="protein sequence ID" value="KFB42092.1"/>
    <property type="molecule type" value="Genomic_DNA"/>
</dbReference>
<reference evidence="3" key="2">
    <citation type="submission" date="2020-05" db="UniProtKB">
        <authorList>
            <consortium name="EnsemblMetazoa"/>
        </authorList>
    </citation>
    <scope>IDENTIFICATION</scope>
</reference>
<organism evidence="2">
    <name type="scientific">Anopheles sinensis</name>
    <name type="common">Mosquito</name>
    <dbReference type="NCBI Taxonomy" id="74873"/>
    <lineage>
        <taxon>Eukaryota</taxon>
        <taxon>Metazoa</taxon>
        <taxon>Ecdysozoa</taxon>
        <taxon>Arthropoda</taxon>
        <taxon>Hexapoda</taxon>
        <taxon>Insecta</taxon>
        <taxon>Pterygota</taxon>
        <taxon>Neoptera</taxon>
        <taxon>Endopterygota</taxon>
        <taxon>Diptera</taxon>
        <taxon>Nematocera</taxon>
        <taxon>Culicoidea</taxon>
        <taxon>Culicidae</taxon>
        <taxon>Anophelinae</taxon>
        <taxon>Anopheles</taxon>
    </lineage>
</organism>
<feature type="region of interest" description="Disordered" evidence="1">
    <location>
        <begin position="53"/>
        <end position="103"/>
    </location>
</feature>
<gene>
    <name evidence="2" type="ORF">ZHAS_00009751</name>
</gene>
<feature type="compositionally biased region" description="Basic and acidic residues" evidence="1">
    <location>
        <begin position="83"/>
        <end position="103"/>
    </location>
</feature>
<dbReference type="Proteomes" id="UP000030765">
    <property type="component" value="Unassembled WGS sequence"/>
</dbReference>
<evidence type="ECO:0000313" key="3">
    <source>
        <dbReference type="EnsemblMetazoa" id="ASIC009751-PA"/>
    </source>
</evidence>
<protein>
    <submittedName>
        <fullName evidence="2 3">Uncharacterized protein</fullName>
    </submittedName>
</protein>
<name>A0A084VVU8_ANOSI</name>
<dbReference type="EMBL" id="ATLV01017301">
    <property type="status" value="NOT_ANNOTATED_CDS"/>
    <property type="molecule type" value="Genomic_DNA"/>
</dbReference>
<proteinExistence type="predicted"/>
<evidence type="ECO:0000313" key="2">
    <source>
        <dbReference type="EMBL" id="KFB42092.1"/>
    </source>
</evidence>
<dbReference type="AlphaFoldDB" id="A0A084VVU8"/>